<gene>
    <name evidence="1" type="ORF">Vretifemale_19304</name>
</gene>
<sequence>MNVSSCKQGGKKEGFPFNRVSYVKLCIADADVDVGADEDVGADADVDMVVTELRWRATSGSVWWAKKRWEMGTSHQPKRKHGIAVAAVCICCCGRSTGGHGVSAVYKHIWQLQTCNDYIGST</sequence>
<proteinExistence type="predicted"/>
<protein>
    <submittedName>
        <fullName evidence="1">Uncharacterized protein</fullName>
    </submittedName>
</protein>
<dbReference type="EMBL" id="BNCP01000068">
    <property type="protein sequence ID" value="GIL91718.1"/>
    <property type="molecule type" value="Genomic_DNA"/>
</dbReference>
<name>A0A8J4G0J6_9CHLO</name>
<dbReference type="Proteomes" id="UP000747110">
    <property type="component" value="Unassembled WGS sequence"/>
</dbReference>
<comment type="caution">
    <text evidence="1">The sequence shown here is derived from an EMBL/GenBank/DDBJ whole genome shotgun (WGS) entry which is preliminary data.</text>
</comment>
<evidence type="ECO:0000313" key="1">
    <source>
        <dbReference type="EMBL" id="GIL91718.1"/>
    </source>
</evidence>
<keyword evidence="2" id="KW-1185">Reference proteome</keyword>
<evidence type="ECO:0000313" key="2">
    <source>
        <dbReference type="Proteomes" id="UP000747110"/>
    </source>
</evidence>
<organism evidence="1 2">
    <name type="scientific">Volvox reticuliferus</name>
    <dbReference type="NCBI Taxonomy" id="1737510"/>
    <lineage>
        <taxon>Eukaryota</taxon>
        <taxon>Viridiplantae</taxon>
        <taxon>Chlorophyta</taxon>
        <taxon>core chlorophytes</taxon>
        <taxon>Chlorophyceae</taxon>
        <taxon>CS clade</taxon>
        <taxon>Chlamydomonadales</taxon>
        <taxon>Volvocaceae</taxon>
        <taxon>Volvox</taxon>
    </lineage>
</organism>
<dbReference type="AlphaFoldDB" id="A0A8J4G0J6"/>
<reference evidence="1" key="1">
    <citation type="journal article" date="2021" name="Proc. Natl. Acad. Sci. U.S.A.">
        <title>Three genomes in the algal genus Volvox reveal the fate of a haploid sex-determining region after a transition to homothallism.</title>
        <authorList>
            <person name="Yamamoto K."/>
            <person name="Hamaji T."/>
            <person name="Kawai-Toyooka H."/>
            <person name="Matsuzaki R."/>
            <person name="Takahashi F."/>
            <person name="Nishimura Y."/>
            <person name="Kawachi M."/>
            <person name="Noguchi H."/>
            <person name="Minakuchi Y."/>
            <person name="Umen J.G."/>
            <person name="Toyoda A."/>
            <person name="Nozaki H."/>
        </authorList>
    </citation>
    <scope>NUCLEOTIDE SEQUENCE</scope>
    <source>
        <strain evidence="1">NIES-3786</strain>
    </source>
</reference>
<accession>A0A8J4G0J6</accession>